<dbReference type="SUPFAM" id="SSF46689">
    <property type="entry name" value="Homeodomain-like"/>
    <property type="match status" value="2"/>
</dbReference>
<keyword evidence="3" id="KW-0804">Transcription</keyword>
<evidence type="ECO:0000256" key="1">
    <source>
        <dbReference type="ARBA" id="ARBA00023015"/>
    </source>
</evidence>
<sequence length="295" mass="32312">MQQLDELGDLIDRHCRGMIDITAIPRVMLSRSDCLTAAIPAVYQPMVCIVAQGAKRASLGEKVFEYNPANYLITSVALPLSGAVCCATKTEPYLALGLELDCAQLASLAIGMPAPVGVSPNAAIAVHSLNTDLLDPIVRLLRLLDHPQDVSTLAPLIEREILYRLLQGEQSAMLRQIAVPDSRLGQVHRAAQWINQHYAQPFEIAELAADCGMSPSSLHRHFKAVTGVSPLQYQKRIRLQQARHMLVAQQRDVGSIAFSVGYESPSQFSREYARLFGMPPAKDASELRKAGRYSA</sequence>
<proteinExistence type="predicted"/>
<dbReference type="AlphaFoldDB" id="A0A447KVP4"/>
<dbReference type="Pfam" id="PF12833">
    <property type="entry name" value="HTH_18"/>
    <property type="match status" value="1"/>
</dbReference>
<gene>
    <name evidence="4" type="primary">rhaS_6</name>
    <name evidence="4" type="ORF">NCTC11214_03758</name>
</gene>
<dbReference type="KEGG" id="sof:NCTC11214_03758"/>
<keyword evidence="2" id="KW-0238">DNA-binding</keyword>
<organism evidence="4 5">
    <name type="scientific">Serratia odorifera</name>
    <dbReference type="NCBI Taxonomy" id="618"/>
    <lineage>
        <taxon>Bacteria</taxon>
        <taxon>Pseudomonadati</taxon>
        <taxon>Pseudomonadota</taxon>
        <taxon>Gammaproteobacteria</taxon>
        <taxon>Enterobacterales</taxon>
        <taxon>Yersiniaceae</taxon>
        <taxon>Serratia</taxon>
    </lineage>
</organism>
<name>A0A447KVP4_SEROD</name>
<evidence type="ECO:0000256" key="2">
    <source>
        <dbReference type="ARBA" id="ARBA00023125"/>
    </source>
</evidence>
<dbReference type="Gene3D" id="1.10.10.60">
    <property type="entry name" value="Homeodomain-like"/>
    <property type="match status" value="2"/>
</dbReference>
<dbReference type="InterPro" id="IPR018062">
    <property type="entry name" value="HTH_AraC-typ_CS"/>
</dbReference>
<dbReference type="PROSITE" id="PS00041">
    <property type="entry name" value="HTH_ARAC_FAMILY_1"/>
    <property type="match status" value="1"/>
</dbReference>
<dbReference type="Pfam" id="PF06719">
    <property type="entry name" value="AraC_N"/>
    <property type="match status" value="1"/>
</dbReference>
<dbReference type="PANTHER" id="PTHR43436:SF1">
    <property type="entry name" value="TRANSCRIPTIONAL REGULATORY PROTEIN"/>
    <property type="match status" value="1"/>
</dbReference>
<dbReference type="GO" id="GO:0003700">
    <property type="term" value="F:DNA-binding transcription factor activity"/>
    <property type="evidence" value="ECO:0007669"/>
    <property type="project" value="InterPro"/>
</dbReference>
<evidence type="ECO:0000313" key="5">
    <source>
        <dbReference type="Proteomes" id="UP000281391"/>
    </source>
</evidence>
<dbReference type="SMART" id="SM00342">
    <property type="entry name" value="HTH_ARAC"/>
    <property type="match status" value="1"/>
</dbReference>
<dbReference type="PROSITE" id="PS01124">
    <property type="entry name" value="HTH_ARAC_FAMILY_2"/>
    <property type="match status" value="1"/>
</dbReference>
<dbReference type="GO" id="GO:0043565">
    <property type="term" value="F:sequence-specific DNA binding"/>
    <property type="evidence" value="ECO:0007669"/>
    <property type="project" value="InterPro"/>
</dbReference>
<dbReference type="PANTHER" id="PTHR43436">
    <property type="entry name" value="ARAC-FAMILY TRANSCRIPTIONAL REGULATOR"/>
    <property type="match status" value="1"/>
</dbReference>
<accession>A0A447KVP4</accession>
<dbReference type="InterPro" id="IPR009594">
    <property type="entry name" value="Tscrpt_reg_HTH_AraC_N"/>
</dbReference>
<dbReference type="InterPro" id="IPR009057">
    <property type="entry name" value="Homeodomain-like_sf"/>
</dbReference>
<evidence type="ECO:0000256" key="3">
    <source>
        <dbReference type="ARBA" id="ARBA00023163"/>
    </source>
</evidence>
<dbReference type="EMBL" id="LR134117">
    <property type="protein sequence ID" value="VDZ61471.1"/>
    <property type="molecule type" value="Genomic_DNA"/>
</dbReference>
<protein>
    <submittedName>
        <fullName evidence="4">L-rhamnose operon regulatory protein rhaS</fullName>
    </submittedName>
</protein>
<keyword evidence="1" id="KW-0805">Transcription regulation</keyword>
<dbReference type="Proteomes" id="UP000281391">
    <property type="component" value="Chromosome"/>
</dbReference>
<dbReference type="InterPro" id="IPR018060">
    <property type="entry name" value="HTH_AraC"/>
</dbReference>
<dbReference type="RefSeq" id="WP_004961308.1">
    <property type="nucleotide sequence ID" value="NZ_JAEKCK010000002.1"/>
</dbReference>
<reference evidence="4 5" key="1">
    <citation type="submission" date="2018-12" db="EMBL/GenBank/DDBJ databases">
        <authorList>
            <consortium name="Pathogen Informatics"/>
        </authorList>
    </citation>
    <scope>NUCLEOTIDE SEQUENCE [LARGE SCALE GENOMIC DNA]</scope>
    <source>
        <strain evidence="4 5">NCTC11214</strain>
    </source>
</reference>
<evidence type="ECO:0000313" key="4">
    <source>
        <dbReference type="EMBL" id="VDZ61471.1"/>
    </source>
</evidence>